<dbReference type="GO" id="GO:0005886">
    <property type="term" value="C:plasma membrane"/>
    <property type="evidence" value="ECO:0007669"/>
    <property type="project" value="UniProtKB-SubCell"/>
</dbReference>
<feature type="transmembrane region" description="Helical" evidence="8">
    <location>
        <begin position="365"/>
        <end position="381"/>
    </location>
</feature>
<dbReference type="InterPro" id="IPR026032">
    <property type="entry name" value="HcaT-like"/>
</dbReference>
<feature type="transmembrane region" description="Helical" evidence="8">
    <location>
        <begin position="274"/>
        <end position="292"/>
    </location>
</feature>
<dbReference type="InterPro" id="IPR036259">
    <property type="entry name" value="MFS_trans_sf"/>
</dbReference>
<feature type="transmembrane region" description="Helical" evidence="8">
    <location>
        <begin position="242"/>
        <end position="262"/>
    </location>
</feature>
<evidence type="ECO:0000259" key="9">
    <source>
        <dbReference type="Pfam" id="PF12832"/>
    </source>
</evidence>
<dbReference type="AlphaFoldDB" id="A0AAW3ZKT4"/>
<dbReference type="Pfam" id="PF12832">
    <property type="entry name" value="MFS_1_like"/>
    <property type="match status" value="1"/>
</dbReference>
<dbReference type="PANTHER" id="PTHR23522">
    <property type="entry name" value="BLL5896 PROTEIN"/>
    <property type="match status" value="1"/>
</dbReference>
<evidence type="ECO:0000256" key="2">
    <source>
        <dbReference type="ARBA" id="ARBA00022448"/>
    </source>
</evidence>
<feature type="transmembrane region" description="Helical" evidence="8">
    <location>
        <begin position="336"/>
        <end position="359"/>
    </location>
</feature>
<evidence type="ECO:0000256" key="3">
    <source>
        <dbReference type="ARBA" id="ARBA00022475"/>
    </source>
</evidence>
<dbReference type="NCBIfam" id="NF037955">
    <property type="entry name" value="mfs"/>
    <property type="match status" value="1"/>
</dbReference>
<evidence type="ECO:0000256" key="4">
    <source>
        <dbReference type="ARBA" id="ARBA00022519"/>
    </source>
</evidence>
<reference evidence="10 11" key="1">
    <citation type="submission" date="2020-09" db="EMBL/GenBank/DDBJ databases">
        <title>Pseudoxanthomonas sp. CAU 1598 isolated from sand of Yaerae Beach.</title>
        <authorList>
            <person name="Kim W."/>
        </authorList>
    </citation>
    <scope>NUCLEOTIDE SEQUENCE [LARGE SCALE GENOMIC DNA]</scope>
    <source>
        <strain evidence="10 11">CAU 1598</strain>
    </source>
</reference>
<protein>
    <submittedName>
        <fullName evidence="10">MFS transporter</fullName>
    </submittedName>
</protein>
<dbReference type="GO" id="GO:0015528">
    <property type="term" value="F:lactose:proton symporter activity"/>
    <property type="evidence" value="ECO:0007669"/>
    <property type="project" value="TreeGrafter"/>
</dbReference>
<name>A0AAW3ZKT4_9GAMM</name>
<evidence type="ECO:0000313" key="11">
    <source>
        <dbReference type="Proteomes" id="UP000613768"/>
    </source>
</evidence>
<feature type="transmembrane region" description="Helical" evidence="8">
    <location>
        <begin position="99"/>
        <end position="117"/>
    </location>
</feature>
<evidence type="ECO:0000256" key="6">
    <source>
        <dbReference type="ARBA" id="ARBA00022989"/>
    </source>
</evidence>
<dbReference type="SUPFAM" id="SSF103473">
    <property type="entry name" value="MFS general substrate transporter"/>
    <property type="match status" value="1"/>
</dbReference>
<keyword evidence="4" id="KW-0997">Cell inner membrane</keyword>
<keyword evidence="6 8" id="KW-1133">Transmembrane helix</keyword>
<keyword evidence="2" id="KW-0813">Transport</keyword>
<comment type="caution">
    <text evidence="10">The sequence shown here is derived from an EMBL/GenBank/DDBJ whole genome shotgun (WGS) entry which is preliminary data.</text>
</comment>
<dbReference type="EMBL" id="JACYTR010000030">
    <property type="protein sequence ID" value="MBD8526743.1"/>
    <property type="molecule type" value="Genomic_DNA"/>
</dbReference>
<accession>A0AAW3ZKT4</accession>
<feature type="transmembrane region" description="Helical" evidence="8">
    <location>
        <begin position="212"/>
        <end position="230"/>
    </location>
</feature>
<feature type="transmembrane region" description="Helical" evidence="8">
    <location>
        <begin position="138"/>
        <end position="157"/>
    </location>
</feature>
<comment type="subcellular location">
    <subcellularLocation>
        <location evidence="1">Cell inner membrane</location>
        <topology evidence="1">Multi-pass membrane protein</topology>
    </subcellularLocation>
</comment>
<evidence type="ECO:0000256" key="7">
    <source>
        <dbReference type="ARBA" id="ARBA00023136"/>
    </source>
</evidence>
<proteinExistence type="predicted"/>
<gene>
    <name evidence="10" type="ORF">IFO71_13455</name>
</gene>
<sequence length="390" mass="42607">MRTASLGSPSAFWRLSAAYFWYYAALGALMPYFPRWISELGHGAETASAVIALWYLTRVLGPPLWSHWVHASAQPQRWLRGGAWASAASFVGFLWLTELWSVSLCMAVFSFFANVILPQIETLALTELNGDRGRYARARLWGSIGFLLVATGWGPLLDLIGREWLPLSMLPLLLLCAMAVQALPARRPISPQEGGPSLSLRVALQRAGVRRFLAAALLMQLGFGPFYVYFTIHLEAAGHGGTAIGLLWGAGVVAEILMFWFVNQIFGARSALSIMRVCLLLTVLRWSLVASLADSFTWMLLMQLLHALSFAAFHAACMQRVMEFFPGPLALRGQSLLYACLGLGGVLGTLLAGLAWHIGEGQACFLFGAFSTALALASLSWRRPDAIRAG</sequence>
<feature type="domain" description="Major facilitator superfamily associated" evidence="9">
    <location>
        <begin position="12"/>
        <end position="367"/>
    </location>
</feature>
<dbReference type="Gene3D" id="1.20.1250.20">
    <property type="entry name" value="MFS general substrate transporter like domains"/>
    <property type="match status" value="2"/>
</dbReference>
<organism evidence="10 11">
    <name type="scientific">Pseudomarimonas arenosa</name>
    <dbReference type="NCBI Taxonomy" id="2774145"/>
    <lineage>
        <taxon>Bacteria</taxon>
        <taxon>Pseudomonadati</taxon>
        <taxon>Pseudomonadota</taxon>
        <taxon>Gammaproteobacteria</taxon>
        <taxon>Lysobacterales</taxon>
        <taxon>Lysobacteraceae</taxon>
        <taxon>Pseudomarimonas</taxon>
    </lineage>
</organism>
<evidence type="ECO:0000313" key="10">
    <source>
        <dbReference type="EMBL" id="MBD8526743.1"/>
    </source>
</evidence>
<feature type="transmembrane region" description="Helical" evidence="8">
    <location>
        <begin position="163"/>
        <end position="183"/>
    </location>
</feature>
<dbReference type="GO" id="GO:0030395">
    <property type="term" value="F:lactose binding"/>
    <property type="evidence" value="ECO:0007669"/>
    <property type="project" value="TreeGrafter"/>
</dbReference>
<evidence type="ECO:0000256" key="8">
    <source>
        <dbReference type="SAM" id="Phobius"/>
    </source>
</evidence>
<feature type="transmembrane region" description="Helical" evidence="8">
    <location>
        <begin position="12"/>
        <end position="33"/>
    </location>
</feature>
<keyword evidence="7 8" id="KW-0472">Membrane</keyword>
<keyword evidence="3" id="KW-1003">Cell membrane</keyword>
<evidence type="ECO:0000256" key="5">
    <source>
        <dbReference type="ARBA" id="ARBA00022692"/>
    </source>
</evidence>
<dbReference type="PANTHER" id="PTHR23522:SF10">
    <property type="entry name" value="3-PHENYLPROPIONIC ACID TRANSPORTER-RELATED"/>
    <property type="match status" value="1"/>
</dbReference>
<dbReference type="Proteomes" id="UP000613768">
    <property type="component" value="Unassembled WGS sequence"/>
</dbReference>
<keyword evidence="5 8" id="KW-0812">Transmembrane</keyword>
<dbReference type="InterPro" id="IPR024989">
    <property type="entry name" value="MFS_assoc_dom"/>
</dbReference>
<dbReference type="RefSeq" id="WP_192030165.1">
    <property type="nucleotide sequence ID" value="NZ_JACYTR010000030.1"/>
</dbReference>
<keyword evidence="11" id="KW-1185">Reference proteome</keyword>
<feature type="transmembrane region" description="Helical" evidence="8">
    <location>
        <begin position="298"/>
        <end position="316"/>
    </location>
</feature>
<evidence type="ECO:0000256" key="1">
    <source>
        <dbReference type="ARBA" id="ARBA00004429"/>
    </source>
</evidence>
<dbReference type="PIRSF" id="PIRSF004925">
    <property type="entry name" value="HcaT"/>
    <property type="match status" value="1"/>
</dbReference>